<evidence type="ECO:0000313" key="5">
    <source>
        <dbReference type="EMBL" id="SNR64356.1"/>
    </source>
</evidence>
<dbReference type="GO" id="GO:0044780">
    <property type="term" value="P:bacterial-type flagellum assembly"/>
    <property type="evidence" value="ECO:0007669"/>
    <property type="project" value="InterPro"/>
</dbReference>
<evidence type="ECO:0000256" key="2">
    <source>
        <dbReference type="ARBA" id="ARBA00007703"/>
    </source>
</evidence>
<feature type="coiled-coil region" evidence="4">
    <location>
        <begin position="6"/>
        <end position="58"/>
    </location>
</feature>
<name>A0A238XZ81_9BACT</name>
<proteinExistence type="inferred from homology"/>
<dbReference type="OrthoDB" id="5453528at2"/>
<dbReference type="InterPro" id="IPR007809">
    <property type="entry name" value="FlgN-like"/>
</dbReference>
<keyword evidence="3" id="KW-1005">Bacterial flagellum biogenesis</keyword>
<dbReference type="EMBL" id="FZOC01000001">
    <property type="protein sequence ID" value="SNR64356.1"/>
    <property type="molecule type" value="Genomic_DNA"/>
</dbReference>
<evidence type="ECO:0000256" key="4">
    <source>
        <dbReference type="SAM" id="Coils"/>
    </source>
</evidence>
<protein>
    <submittedName>
        <fullName evidence="5">FlgN protein</fullName>
    </submittedName>
</protein>
<organism evidence="5 6">
    <name type="scientific">Humidesulfovibrio mexicanus</name>
    <dbReference type="NCBI Taxonomy" id="147047"/>
    <lineage>
        <taxon>Bacteria</taxon>
        <taxon>Pseudomonadati</taxon>
        <taxon>Thermodesulfobacteriota</taxon>
        <taxon>Desulfovibrionia</taxon>
        <taxon>Desulfovibrionales</taxon>
        <taxon>Desulfovibrionaceae</taxon>
        <taxon>Humidesulfovibrio</taxon>
    </lineage>
</organism>
<dbReference type="Pfam" id="PF05130">
    <property type="entry name" value="FlgN"/>
    <property type="match status" value="1"/>
</dbReference>
<evidence type="ECO:0000313" key="6">
    <source>
        <dbReference type="Proteomes" id="UP000198324"/>
    </source>
</evidence>
<sequence length="160" mass="17973">MIATIQENLTRQIRALELLSTLLEEEFSHLLARKPHDVSELELSIQELMRQIALERRSLRAVISGSYPGMSRVAEVARGLSTEQAQELTALLADLDRAEQMCAIQADKNRQLVLGLYDQSLSLLKRLHKAIEPGKSDVYSRRGRYADNKTPQASVFRGGV</sequence>
<dbReference type="RefSeq" id="WP_089271480.1">
    <property type="nucleotide sequence ID" value="NZ_FZOC01000001.1"/>
</dbReference>
<keyword evidence="6" id="KW-1185">Reference proteome</keyword>
<keyword evidence="4" id="KW-0175">Coiled coil</keyword>
<dbReference type="SUPFAM" id="SSF140566">
    <property type="entry name" value="FlgN-like"/>
    <property type="match status" value="1"/>
</dbReference>
<comment type="similarity">
    <text evidence="2">Belongs to the FlgN family.</text>
</comment>
<gene>
    <name evidence="5" type="ORF">SAMN04488503_0563</name>
</gene>
<dbReference type="AlphaFoldDB" id="A0A238XZ81"/>
<accession>A0A238XZ81</accession>
<reference evidence="5 6" key="1">
    <citation type="submission" date="2017-06" db="EMBL/GenBank/DDBJ databases">
        <authorList>
            <person name="Kim H.J."/>
            <person name="Triplett B.A."/>
        </authorList>
    </citation>
    <scope>NUCLEOTIDE SEQUENCE [LARGE SCALE GENOMIC DNA]</scope>
    <source>
        <strain evidence="5 6">DSM 13116</strain>
    </source>
</reference>
<evidence type="ECO:0000256" key="3">
    <source>
        <dbReference type="ARBA" id="ARBA00022795"/>
    </source>
</evidence>
<comment type="function">
    <text evidence="1">Required for the efficient initiation of filament assembly.</text>
</comment>
<dbReference type="Proteomes" id="UP000198324">
    <property type="component" value="Unassembled WGS sequence"/>
</dbReference>
<evidence type="ECO:0000256" key="1">
    <source>
        <dbReference type="ARBA" id="ARBA00002397"/>
    </source>
</evidence>
<dbReference type="InterPro" id="IPR036679">
    <property type="entry name" value="FlgN-like_sf"/>
</dbReference>